<name>A0ABS7FTE0_9ACTN</name>
<dbReference type="Pfam" id="PF00501">
    <property type="entry name" value="AMP-binding"/>
    <property type="match status" value="1"/>
</dbReference>
<dbReference type="Gene3D" id="3.30.300.30">
    <property type="match status" value="1"/>
</dbReference>
<comment type="caution">
    <text evidence="3">The sequence shown here is derived from an EMBL/GenBank/DDBJ whole genome shotgun (WGS) entry which is preliminary data.</text>
</comment>
<sequence>MLRDQAAGHPGVVAVVAGDARLTLADLRERAAETARALIALGVERGDRVSVWGPNDPDWVVAAYGVWDAGGVIAPLSTRFKGLEAAALLRKVGAKVLLVAEGFMGTSYLDMLKDADLPDLEHVVVLGTAPGRPGVLTWAEFLARGAEVAPEAGEERALAVGGGDLASIMATSGTTGAPKGVELFHSQLLRGYWDWSEVVTLTEGDRYPIIAPFSHGFGINAGLLACVLRRATMMPVALFKPDELMDLIERDRVSVLAGAPPMFFKILDELDGRDVSSLRVGICGAAAVPPELIRRLVDRVGLQRMINAYGLMEGTVVTMTRAGDPVEVIAATTGRTVPGVTVRVVDDAGRDLPPGEPGEILIGGYGVMRGYWDDPERTAEAVDAGGWLHSGDIGILDDAGNLAIVDRKKEMFIVSGFNAYPAEIEGLLLRCPRVGQVAVIGVPDEALGEVGWAYVVPPAGAGPGAGVDADAIIAWARANMSNYKVPRRVIAVDALPVNANGKIDKPALHARAAAERG</sequence>
<reference evidence="3 4" key="1">
    <citation type="submission" date="2021-07" db="EMBL/GenBank/DDBJ databases">
        <title>Actinomadura sp. PM05-2 isolated from lichen.</title>
        <authorList>
            <person name="Somphong A."/>
            <person name="Phongsopitanun W."/>
            <person name="Tanasupawat S."/>
            <person name="Peongsungnone V."/>
        </authorList>
    </citation>
    <scope>NUCLEOTIDE SEQUENCE [LARGE SCALE GENOMIC DNA]</scope>
    <source>
        <strain evidence="3 4">PM05-2</strain>
    </source>
</reference>
<proteinExistence type="predicted"/>
<dbReference type="InterPro" id="IPR042099">
    <property type="entry name" value="ANL_N_sf"/>
</dbReference>
<dbReference type="EMBL" id="JAIBOA010000008">
    <property type="protein sequence ID" value="MBW8483674.1"/>
    <property type="molecule type" value="Genomic_DNA"/>
</dbReference>
<dbReference type="RefSeq" id="WP_220166981.1">
    <property type="nucleotide sequence ID" value="NZ_JAIBOA010000008.1"/>
</dbReference>
<protein>
    <submittedName>
        <fullName evidence="3">AMP-binding protein</fullName>
    </submittedName>
</protein>
<feature type="domain" description="AMP-binding enzyme C-terminal" evidence="2">
    <location>
        <begin position="423"/>
        <end position="502"/>
    </location>
</feature>
<evidence type="ECO:0000313" key="4">
    <source>
        <dbReference type="Proteomes" id="UP000774570"/>
    </source>
</evidence>
<evidence type="ECO:0000259" key="2">
    <source>
        <dbReference type="Pfam" id="PF13193"/>
    </source>
</evidence>
<dbReference type="SUPFAM" id="SSF56801">
    <property type="entry name" value="Acetyl-CoA synthetase-like"/>
    <property type="match status" value="1"/>
</dbReference>
<accession>A0ABS7FTE0</accession>
<dbReference type="PANTHER" id="PTHR43767:SF1">
    <property type="entry name" value="NONRIBOSOMAL PEPTIDE SYNTHASE PES1 (EUROFUNG)-RELATED"/>
    <property type="match status" value="1"/>
</dbReference>
<dbReference type="PROSITE" id="PS00455">
    <property type="entry name" value="AMP_BINDING"/>
    <property type="match status" value="1"/>
</dbReference>
<dbReference type="InterPro" id="IPR045851">
    <property type="entry name" value="AMP-bd_C_sf"/>
</dbReference>
<evidence type="ECO:0000313" key="3">
    <source>
        <dbReference type="EMBL" id="MBW8483674.1"/>
    </source>
</evidence>
<organism evidence="3 4">
    <name type="scientific">Actinomadura parmotrematis</name>
    <dbReference type="NCBI Taxonomy" id="2864039"/>
    <lineage>
        <taxon>Bacteria</taxon>
        <taxon>Bacillati</taxon>
        <taxon>Actinomycetota</taxon>
        <taxon>Actinomycetes</taxon>
        <taxon>Streptosporangiales</taxon>
        <taxon>Thermomonosporaceae</taxon>
        <taxon>Actinomadura</taxon>
    </lineage>
</organism>
<gene>
    <name evidence="3" type="ORF">K1Y72_14905</name>
</gene>
<dbReference type="Gene3D" id="3.40.50.12780">
    <property type="entry name" value="N-terminal domain of ligase-like"/>
    <property type="match status" value="1"/>
</dbReference>
<dbReference type="PANTHER" id="PTHR43767">
    <property type="entry name" value="LONG-CHAIN-FATTY-ACID--COA LIGASE"/>
    <property type="match status" value="1"/>
</dbReference>
<dbReference type="InterPro" id="IPR025110">
    <property type="entry name" value="AMP-bd_C"/>
</dbReference>
<evidence type="ECO:0000259" key="1">
    <source>
        <dbReference type="Pfam" id="PF00501"/>
    </source>
</evidence>
<dbReference type="Proteomes" id="UP000774570">
    <property type="component" value="Unassembled WGS sequence"/>
</dbReference>
<feature type="domain" description="AMP-dependent synthetase/ligase" evidence="1">
    <location>
        <begin position="3"/>
        <end position="372"/>
    </location>
</feature>
<dbReference type="InterPro" id="IPR000873">
    <property type="entry name" value="AMP-dep_synth/lig_dom"/>
</dbReference>
<keyword evidence="4" id="KW-1185">Reference proteome</keyword>
<dbReference type="InterPro" id="IPR020845">
    <property type="entry name" value="AMP-binding_CS"/>
</dbReference>
<dbReference type="InterPro" id="IPR050237">
    <property type="entry name" value="ATP-dep_AMP-bd_enzyme"/>
</dbReference>
<dbReference type="Pfam" id="PF13193">
    <property type="entry name" value="AMP-binding_C"/>
    <property type="match status" value="1"/>
</dbReference>